<dbReference type="OrthoDB" id="4247482at2"/>
<dbReference type="PROSITE" id="PS00893">
    <property type="entry name" value="NUDIX_BOX"/>
    <property type="match status" value="1"/>
</dbReference>
<gene>
    <name evidence="7" type="ORF">C7C46_26930</name>
</gene>
<sequence length="157" mass="17033">MGDSDATEAVARPRTAAGVLFFDEADRLLMVKPTYKPGWEIPGGYLHPGETPSEGAAREVKEELGISPPIGRLLVADWAPHPTEGDKLLFVFDGGILPAEERAQINLDGVEIGEYAFHTADQIDALLIPRLARRVHAGLDARARSATSYLEHGIPRL</sequence>
<dbReference type="InterPro" id="IPR020476">
    <property type="entry name" value="Nudix_hydrolase"/>
</dbReference>
<evidence type="ECO:0000256" key="4">
    <source>
        <dbReference type="ARBA" id="ARBA00022842"/>
    </source>
</evidence>
<keyword evidence="3 5" id="KW-0378">Hydrolase</keyword>
<keyword evidence="4" id="KW-0460">Magnesium</keyword>
<name>A0A2V4MZH8_9ACTN</name>
<evidence type="ECO:0000259" key="6">
    <source>
        <dbReference type="PROSITE" id="PS51462"/>
    </source>
</evidence>
<dbReference type="RefSeq" id="WP_110672549.1">
    <property type="nucleotide sequence ID" value="NZ_PYBW01000113.1"/>
</dbReference>
<dbReference type="CDD" id="cd18876">
    <property type="entry name" value="NUDIX_Hydrolase"/>
    <property type="match status" value="1"/>
</dbReference>
<evidence type="ECO:0000256" key="2">
    <source>
        <dbReference type="ARBA" id="ARBA00005582"/>
    </source>
</evidence>
<dbReference type="AlphaFoldDB" id="A0A2V4MZH8"/>
<dbReference type="Gene3D" id="3.90.79.10">
    <property type="entry name" value="Nucleoside Triphosphate Pyrophosphohydrolase"/>
    <property type="match status" value="1"/>
</dbReference>
<proteinExistence type="inferred from homology"/>
<evidence type="ECO:0000313" key="7">
    <source>
        <dbReference type="EMBL" id="PYC71038.1"/>
    </source>
</evidence>
<accession>A0A2V4MZH8</accession>
<dbReference type="GO" id="GO:0016787">
    <property type="term" value="F:hydrolase activity"/>
    <property type="evidence" value="ECO:0007669"/>
    <property type="project" value="UniProtKB-KW"/>
</dbReference>
<comment type="cofactor">
    <cofactor evidence="1">
        <name>Mg(2+)</name>
        <dbReference type="ChEBI" id="CHEBI:18420"/>
    </cofactor>
</comment>
<evidence type="ECO:0000256" key="3">
    <source>
        <dbReference type="ARBA" id="ARBA00022801"/>
    </source>
</evidence>
<dbReference type="InterPro" id="IPR020084">
    <property type="entry name" value="NUDIX_hydrolase_CS"/>
</dbReference>
<dbReference type="PROSITE" id="PS51462">
    <property type="entry name" value="NUDIX"/>
    <property type="match status" value="1"/>
</dbReference>
<dbReference type="InterPro" id="IPR000086">
    <property type="entry name" value="NUDIX_hydrolase_dom"/>
</dbReference>
<keyword evidence="8" id="KW-1185">Reference proteome</keyword>
<feature type="domain" description="Nudix hydrolase" evidence="6">
    <location>
        <begin position="12"/>
        <end position="140"/>
    </location>
</feature>
<dbReference type="PANTHER" id="PTHR43046:SF12">
    <property type="entry name" value="GDP-MANNOSE MANNOSYL HYDROLASE"/>
    <property type="match status" value="1"/>
</dbReference>
<dbReference type="InterPro" id="IPR015797">
    <property type="entry name" value="NUDIX_hydrolase-like_dom_sf"/>
</dbReference>
<dbReference type="EMBL" id="PYBW01000113">
    <property type="protein sequence ID" value="PYC71038.1"/>
    <property type="molecule type" value="Genomic_DNA"/>
</dbReference>
<organism evidence="7 8">
    <name type="scientific">Streptomyces tateyamensis</name>
    <dbReference type="NCBI Taxonomy" id="565073"/>
    <lineage>
        <taxon>Bacteria</taxon>
        <taxon>Bacillati</taxon>
        <taxon>Actinomycetota</taxon>
        <taxon>Actinomycetes</taxon>
        <taxon>Kitasatosporales</taxon>
        <taxon>Streptomycetaceae</taxon>
        <taxon>Streptomyces</taxon>
    </lineage>
</organism>
<evidence type="ECO:0000256" key="5">
    <source>
        <dbReference type="RuleBase" id="RU003476"/>
    </source>
</evidence>
<dbReference type="Pfam" id="PF00293">
    <property type="entry name" value="NUDIX"/>
    <property type="match status" value="1"/>
</dbReference>
<protein>
    <submittedName>
        <fullName evidence="7">NUDIX hydrolase</fullName>
    </submittedName>
</protein>
<evidence type="ECO:0000313" key="8">
    <source>
        <dbReference type="Proteomes" id="UP000248039"/>
    </source>
</evidence>
<dbReference type="SUPFAM" id="SSF55811">
    <property type="entry name" value="Nudix"/>
    <property type="match status" value="1"/>
</dbReference>
<dbReference type="Proteomes" id="UP000248039">
    <property type="component" value="Unassembled WGS sequence"/>
</dbReference>
<evidence type="ECO:0000256" key="1">
    <source>
        <dbReference type="ARBA" id="ARBA00001946"/>
    </source>
</evidence>
<comment type="caution">
    <text evidence="7">The sequence shown here is derived from an EMBL/GenBank/DDBJ whole genome shotgun (WGS) entry which is preliminary data.</text>
</comment>
<reference evidence="7 8" key="1">
    <citation type="submission" date="2018-03" db="EMBL/GenBank/DDBJ databases">
        <title>Bioinformatic expansion and discovery of thiopeptide antibiotics.</title>
        <authorList>
            <person name="Schwalen C.J."/>
            <person name="Hudson G.A."/>
            <person name="Mitchell D.A."/>
        </authorList>
    </citation>
    <scope>NUCLEOTIDE SEQUENCE [LARGE SCALE GENOMIC DNA]</scope>
    <source>
        <strain evidence="7 8">ATCC 21389</strain>
    </source>
</reference>
<dbReference type="PANTHER" id="PTHR43046">
    <property type="entry name" value="GDP-MANNOSE MANNOSYL HYDROLASE"/>
    <property type="match status" value="1"/>
</dbReference>
<comment type="similarity">
    <text evidence="2 5">Belongs to the Nudix hydrolase family.</text>
</comment>
<dbReference type="PRINTS" id="PR00502">
    <property type="entry name" value="NUDIXFAMILY"/>
</dbReference>